<reference evidence="3" key="1">
    <citation type="journal article" date="2013" name="Genome Biol.">
        <title>Reference genomes and transcriptomes of Nicotiana sylvestris and Nicotiana tomentosiformis.</title>
        <authorList>
            <person name="Sierro N."/>
            <person name="Battey J.N."/>
            <person name="Ouadi S."/>
            <person name="Bovet L."/>
            <person name="Goepfert S."/>
            <person name="Bakaher N."/>
            <person name="Peitsch M.C."/>
            <person name="Ivanov N.V."/>
        </authorList>
    </citation>
    <scope>NUCLEOTIDE SEQUENCE [LARGE SCALE GENOMIC DNA]</scope>
</reference>
<dbReference type="InterPro" id="IPR008395">
    <property type="entry name" value="Agenet-like_dom"/>
</dbReference>
<feature type="region of interest" description="Disordered" evidence="1">
    <location>
        <begin position="319"/>
        <end position="347"/>
    </location>
</feature>
<dbReference type="eggNOG" id="ENOG502QVRQ">
    <property type="taxonomic scope" value="Eukaryota"/>
</dbReference>
<keyword evidence="3" id="KW-1185">Reference proteome</keyword>
<sequence length="593" mass="67874">MAADNHVFIAWEERVISQEKGHRVVHYYLKGFSGKSLLAVVGTERSIRHITYVVSEDYLDAFGHTRTINSGTKWRTRREVVEWLTFLVSKRCQSSPISNTLTSETRNSLIAGLPNRGSHIADEGELPRKLKARKSNIFWSGTAWTCSQQLKHYPSFRRNGTKIAINSFAKVMGEEENHYLGYLEDLYENKKGQKKAKVQWFHHIQKVQCVIPQLEGHPREVFITSHVQVINAECIDGPAAVLTPRDYEKYISLVPNSSSSGVYMCFREFRHNKVMPVSLSKLDGYYSQTIFTMLRSQQVSQHKSKGHKLHEVKHIAHEDPLERGPRRSTSVKEYPKLQSDHSGIRKSIPGNQIAKAEPTCQKLKIKLSSRGPVGIQLVRPKVQYKLSFEVGDNIEFLCQDSGMRGCWFRCKVLQVLHKRLKVQYDDIQDCDGPGKLEEWVPSSRVADTDKLGMRCTGRLTVRPRPLEDSSDLSFEVGAAVDAWWWDGWWEGVVAGIDVCGSGHLQVYFPGENRLLELQMKNVRASRDWIDNKWIEVKRKTDINSFISSSLTEVSKCSIKVESMPKHSMAKQDSNVAPKLKRRWRNDYLEGNKS</sequence>
<feature type="domain" description="BAH" evidence="2">
    <location>
        <begin position="161"/>
        <end position="280"/>
    </location>
</feature>
<name>A0A1U7V7G7_NICSY</name>
<dbReference type="PANTHER" id="PTHR31917:SF3">
    <property type="entry name" value="BROMO ADJACENT-LIKE DOMAIN PROTEIN"/>
    <property type="match status" value="1"/>
</dbReference>
<dbReference type="GeneID" id="104210916"/>
<evidence type="ECO:0000256" key="1">
    <source>
        <dbReference type="SAM" id="MobiDB-lite"/>
    </source>
</evidence>
<dbReference type="InterPro" id="IPR043151">
    <property type="entry name" value="BAH_sf"/>
</dbReference>
<dbReference type="InterPro" id="IPR014002">
    <property type="entry name" value="Agenet_dom_plant"/>
</dbReference>
<dbReference type="SMART" id="SM00743">
    <property type="entry name" value="Agenet"/>
    <property type="match status" value="2"/>
</dbReference>
<evidence type="ECO:0000313" key="4">
    <source>
        <dbReference type="RefSeq" id="XP_009758184.1"/>
    </source>
</evidence>
<feature type="compositionally biased region" description="Basic and acidic residues" evidence="1">
    <location>
        <begin position="333"/>
        <end position="343"/>
    </location>
</feature>
<dbReference type="PANTHER" id="PTHR31917">
    <property type="entry name" value="AGENET DOMAIN-CONTAINING PROTEIN-RELATED"/>
    <property type="match status" value="1"/>
</dbReference>
<dbReference type="InterPro" id="IPR001025">
    <property type="entry name" value="BAH_dom"/>
</dbReference>
<gene>
    <name evidence="4" type="primary">LOC104210916</name>
</gene>
<evidence type="ECO:0000313" key="3">
    <source>
        <dbReference type="Proteomes" id="UP000189701"/>
    </source>
</evidence>
<dbReference type="CDD" id="cd20405">
    <property type="entry name" value="Tudor_Agenet_AtDUF_rpt1_3"/>
    <property type="match status" value="1"/>
</dbReference>
<dbReference type="OrthoDB" id="1883212at2759"/>
<dbReference type="RefSeq" id="XP_009758184.1">
    <property type="nucleotide sequence ID" value="XM_009759882.1"/>
</dbReference>
<dbReference type="STRING" id="4096.A0A1U7V7G7"/>
<dbReference type="Pfam" id="PF05641">
    <property type="entry name" value="Agenet"/>
    <property type="match status" value="1"/>
</dbReference>
<proteinExistence type="predicted"/>
<organism evidence="3 4">
    <name type="scientific">Nicotiana sylvestris</name>
    <name type="common">Wood tobacco</name>
    <name type="synonym">South American tobacco</name>
    <dbReference type="NCBI Taxonomy" id="4096"/>
    <lineage>
        <taxon>Eukaryota</taxon>
        <taxon>Viridiplantae</taxon>
        <taxon>Streptophyta</taxon>
        <taxon>Embryophyta</taxon>
        <taxon>Tracheophyta</taxon>
        <taxon>Spermatophyta</taxon>
        <taxon>Magnoliopsida</taxon>
        <taxon>eudicotyledons</taxon>
        <taxon>Gunneridae</taxon>
        <taxon>Pentapetalae</taxon>
        <taxon>asterids</taxon>
        <taxon>lamiids</taxon>
        <taxon>Solanales</taxon>
        <taxon>Solanaceae</taxon>
        <taxon>Nicotianoideae</taxon>
        <taxon>Nicotianeae</taxon>
        <taxon>Nicotiana</taxon>
    </lineage>
</organism>
<dbReference type="Pfam" id="PF01426">
    <property type="entry name" value="BAH"/>
    <property type="match status" value="1"/>
</dbReference>
<dbReference type="KEGG" id="nsy:104210916"/>
<dbReference type="AlphaFoldDB" id="A0A1U7V7G7"/>
<protein>
    <submittedName>
        <fullName evidence="4">Uncharacterized protein LOC104210916</fullName>
    </submittedName>
</protein>
<dbReference type="Gene3D" id="2.30.30.490">
    <property type="match status" value="1"/>
</dbReference>
<evidence type="ECO:0000259" key="2">
    <source>
        <dbReference type="PROSITE" id="PS51038"/>
    </source>
</evidence>
<dbReference type="Proteomes" id="UP000189701">
    <property type="component" value="Unplaced"/>
</dbReference>
<reference evidence="4" key="2">
    <citation type="submission" date="2025-08" db="UniProtKB">
        <authorList>
            <consortium name="RefSeq"/>
        </authorList>
    </citation>
    <scope>IDENTIFICATION</scope>
    <source>
        <tissue evidence="4">Leaf</tissue>
    </source>
</reference>
<accession>A0A1U7V7G7</accession>
<dbReference type="PROSITE" id="PS51038">
    <property type="entry name" value="BAH"/>
    <property type="match status" value="1"/>
</dbReference>
<dbReference type="GO" id="GO:0003682">
    <property type="term" value="F:chromatin binding"/>
    <property type="evidence" value="ECO:0007669"/>
    <property type="project" value="InterPro"/>
</dbReference>